<feature type="coiled-coil region" evidence="1">
    <location>
        <begin position="158"/>
        <end position="199"/>
    </location>
</feature>
<keyword evidence="1" id="KW-0175">Coiled coil</keyword>
<dbReference type="AlphaFoldDB" id="A0A5B8MR06"/>
<feature type="coiled-coil region" evidence="1">
    <location>
        <begin position="33"/>
        <end position="102"/>
    </location>
</feature>
<dbReference type="EMBL" id="CP031039">
    <property type="protein sequence ID" value="QDZ21820.1"/>
    <property type="molecule type" value="Genomic_DNA"/>
</dbReference>
<organism evidence="3 4">
    <name type="scientific">Chloropicon primus</name>
    <dbReference type="NCBI Taxonomy" id="1764295"/>
    <lineage>
        <taxon>Eukaryota</taxon>
        <taxon>Viridiplantae</taxon>
        <taxon>Chlorophyta</taxon>
        <taxon>Chloropicophyceae</taxon>
        <taxon>Chloropicales</taxon>
        <taxon>Chloropicaceae</taxon>
        <taxon>Chloropicon</taxon>
    </lineage>
</organism>
<keyword evidence="4" id="KW-1185">Reference proteome</keyword>
<sequence length="244" mass="26892">MSPAVVSTTGGNATEGFVKVTVKSPRVKAGGVLAKLEVKCEEKDREIESLKAKVVELGRDSGAKDEKIDVLKNQLQGVHRELDEERGKNKQLNDEVAVLKYAFHERKLSKKEIERITEQVRSSGFKPAASPGPNPRAPKSSSPDAALSWASHSIEVEIEDLISRLATTEARLAMTEEKCAGLEEKVREAEQQRDLHQRHTDIVLKDKTKLAAELQALKEANLASEPDDYFARSPLASKNLNTTT</sequence>
<reference evidence="3 4" key="1">
    <citation type="submission" date="2018-07" db="EMBL/GenBank/DDBJ databases">
        <title>The complete nuclear genome of the prasinophyte Chloropicon primus (CCMP1205).</title>
        <authorList>
            <person name="Pombert J.-F."/>
            <person name="Otis C."/>
            <person name="Turmel M."/>
            <person name="Lemieux C."/>
        </authorList>
    </citation>
    <scope>NUCLEOTIDE SEQUENCE [LARGE SCALE GENOMIC DNA]</scope>
    <source>
        <strain evidence="3 4">CCMP1205</strain>
    </source>
</reference>
<evidence type="ECO:0000313" key="3">
    <source>
        <dbReference type="EMBL" id="QDZ21820.1"/>
    </source>
</evidence>
<feature type="region of interest" description="Disordered" evidence="2">
    <location>
        <begin position="119"/>
        <end position="147"/>
    </location>
</feature>
<protein>
    <submittedName>
        <fullName evidence="3">Uncharacterized protein</fullName>
    </submittedName>
</protein>
<evidence type="ECO:0000256" key="2">
    <source>
        <dbReference type="SAM" id="MobiDB-lite"/>
    </source>
</evidence>
<feature type="region of interest" description="Disordered" evidence="2">
    <location>
        <begin position="223"/>
        <end position="244"/>
    </location>
</feature>
<accession>A0A5B8MR06</accession>
<dbReference type="Proteomes" id="UP000316726">
    <property type="component" value="Chromosome 6"/>
</dbReference>
<evidence type="ECO:0000256" key="1">
    <source>
        <dbReference type="SAM" id="Coils"/>
    </source>
</evidence>
<name>A0A5B8MR06_9CHLO</name>
<gene>
    <name evidence="3" type="ORF">A3770_06p43380</name>
</gene>
<evidence type="ECO:0000313" key="4">
    <source>
        <dbReference type="Proteomes" id="UP000316726"/>
    </source>
</evidence>
<proteinExistence type="predicted"/>